<feature type="coiled-coil region" evidence="1">
    <location>
        <begin position="72"/>
        <end position="146"/>
    </location>
</feature>
<accession>X6MCC4</accession>
<evidence type="ECO:0000313" key="2">
    <source>
        <dbReference type="EMBL" id="ETO11092.1"/>
    </source>
</evidence>
<proteinExistence type="predicted"/>
<dbReference type="OrthoDB" id="6133291at2759"/>
<keyword evidence="1" id="KW-0175">Coiled coil</keyword>
<sequence>MGLTKYGKRIIDDGIDGNILLNDMTKEVLTNEMQVNSLHVGKIIRAIEELRKLNGIENDTPQKDWHVLADENKKFTQELENAQVRTQEMNNQLKELELELQQWKARVNNTTAGLDTTEEPTTETNMADMETELVLYKSELERLCQEKVLLTAKASEEISYLRTAVKVLNGQLHKGSYFKNLKNPMDVVAESLGYSKAK</sequence>
<reference evidence="2 3" key="1">
    <citation type="journal article" date="2013" name="Curr. Biol.">
        <title>The Genome of the Foraminiferan Reticulomyxa filosa.</title>
        <authorList>
            <person name="Glockner G."/>
            <person name="Hulsmann N."/>
            <person name="Schleicher M."/>
            <person name="Noegel A.A."/>
            <person name="Eichinger L."/>
            <person name="Gallinger C."/>
            <person name="Pawlowski J."/>
            <person name="Sierra R."/>
            <person name="Euteneuer U."/>
            <person name="Pillet L."/>
            <person name="Moustafa A."/>
            <person name="Platzer M."/>
            <person name="Groth M."/>
            <person name="Szafranski K."/>
            <person name="Schliwa M."/>
        </authorList>
    </citation>
    <scope>NUCLEOTIDE SEQUENCE [LARGE SCALE GENOMIC DNA]</scope>
</reference>
<evidence type="ECO:0008006" key="4">
    <source>
        <dbReference type="Google" id="ProtNLM"/>
    </source>
</evidence>
<dbReference type="Gene3D" id="1.10.150.50">
    <property type="entry name" value="Transcription Factor, Ets-1"/>
    <property type="match status" value="1"/>
</dbReference>
<organism evidence="2 3">
    <name type="scientific">Reticulomyxa filosa</name>
    <dbReference type="NCBI Taxonomy" id="46433"/>
    <lineage>
        <taxon>Eukaryota</taxon>
        <taxon>Sar</taxon>
        <taxon>Rhizaria</taxon>
        <taxon>Retaria</taxon>
        <taxon>Foraminifera</taxon>
        <taxon>Monothalamids</taxon>
        <taxon>Reticulomyxidae</taxon>
        <taxon>Reticulomyxa</taxon>
    </lineage>
</organism>
<gene>
    <name evidence="2" type="ORF">RFI_26281</name>
</gene>
<evidence type="ECO:0000313" key="3">
    <source>
        <dbReference type="Proteomes" id="UP000023152"/>
    </source>
</evidence>
<keyword evidence="3" id="KW-1185">Reference proteome</keyword>
<dbReference type="AlphaFoldDB" id="X6MCC4"/>
<dbReference type="Proteomes" id="UP000023152">
    <property type="component" value="Unassembled WGS sequence"/>
</dbReference>
<comment type="caution">
    <text evidence="2">The sequence shown here is derived from an EMBL/GenBank/DDBJ whole genome shotgun (WGS) entry which is preliminary data.</text>
</comment>
<evidence type="ECO:0000256" key="1">
    <source>
        <dbReference type="SAM" id="Coils"/>
    </source>
</evidence>
<name>X6MCC4_RETFI</name>
<protein>
    <recommendedName>
        <fullName evidence="4">SAM domain-containing protein</fullName>
    </recommendedName>
</protein>
<dbReference type="EMBL" id="ASPP01022787">
    <property type="protein sequence ID" value="ETO11092.1"/>
    <property type="molecule type" value="Genomic_DNA"/>
</dbReference>
<dbReference type="InterPro" id="IPR013761">
    <property type="entry name" value="SAM/pointed_sf"/>
</dbReference>